<name>A0AAW8JFH7_9GAMM</name>
<keyword evidence="2" id="KW-0472">Membrane</keyword>
<dbReference type="Gene3D" id="3.30.70.1070">
    <property type="entry name" value="Sporulation related repeat"/>
    <property type="match status" value="1"/>
</dbReference>
<evidence type="ECO:0008006" key="5">
    <source>
        <dbReference type="Google" id="ProtNLM"/>
    </source>
</evidence>
<dbReference type="GO" id="GO:0042834">
    <property type="term" value="F:peptidoglycan binding"/>
    <property type="evidence" value="ECO:0007669"/>
    <property type="project" value="InterPro"/>
</dbReference>
<comment type="caution">
    <text evidence="3">The sequence shown here is derived from an EMBL/GenBank/DDBJ whole genome shotgun (WGS) entry which is preliminary data.</text>
</comment>
<proteinExistence type="predicted"/>
<keyword evidence="2" id="KW-1133">Transmembrane helix</keyword>
<evidence type="ECO:0000313" key="4">
    <source>
        <dbReference type="Proteomes" id="UP001243195"/>
    </source>
</evidence>
<keyword evidence="2" id="KW-0812">Transmembrane</keyword>
<dbReference type="InterPro" id="IPR036680">
    <property type="entry name" value="SPOR-like_sf"/>
</dbReference>
<gene>
    <name evidence="3" type="ORF">RFH51_00780</name>
</gene>
<sequence length="290" mass="31970">MTTTRMNWQNIRLYIWLIGGLLCLLASLLFWALTDTKKLVTQENPIEETQVAIQPEKVAATSHLGALLDEVRPLEMTSRVVAAGNHEAEFRGTKFIEDNKNKWTIELFRTTKEDVIKAYLAKQFDHKNLIYFRLSGEGQTEQYVLAYGVFAGEGEAKNQIAQANVGLPKTVHPQIRKLGDFAGLVNDLGADELSSGSNKQYEVRLRNAAVPTVDETTLSQAKPTVSAATSQSVPTTKTVVTRRDAQGNVTDVQKSNSSVERPVATKPKDNSANTGATKKPAEHEISDPFN</sequence>
<protein>
    <recommendedName>
        <fullName evidence="5">SPOR domain-containing protein</fullName>
    </recommendedName>
</protein>
<feature type="compositionally biased region" description="Polar residues" evidence="1">
    <location>
        <begin position="247"/>
        <end position="259"/>
    </location>
</feature>
<dbReference type="RefSeq" id="WP_308955173.1">
    <property type="nucleotide sequence ID" value="NZ_JASVDU010000001.1"/>
</dbReference>
<dbReference type="EMBL" id="JAVIDA010000001">
    <property type="protein sequence ID" value="MDQ9070003.1"/>
    <property type="molecule type" value="Genomic_DNA"/>
</dbReference>
<feature type="compositionally biased region" description="Polar residues" evidence="1">
    <location>
        <begin position="214"/>
        <end position="239"/>
    </location>
</feature>
<dbReference type="Proteomes" id="UP001243195">
    <property type="component" value="Unassembled WGS sequence"/>
</dbReference>
<accession>A0AAW8JFH7</accession>
<feature type="transmembrane region" description="Helical" evidence="2">
    <location>
        <begin position="12"/>
        <end position="33"/>
    </location>
</feature>
<reference evidence="3" key="1">
    <citation type="submission" date="2023-08" db="EMBL/GenBank/DDBJ databases">
        <title>Emergence of clinically-relevant ST2 carbapenem-resistant Acinetobacter baumannii strains in hospital sewages in Zhejiang, East of China.</title>
        <authorList>
            <person name="Kaichao C."/>
            <person name="Zhang R."/>
        </authorList>
    </citation>
    <scope>NUCLEOTIDE SEQUENCE</scope>
    <source>
        <strain evidence="3">M-SY-60</strain>
    </source>
</reference>
<organism evidence="3 4">
    <name type="scientific">Acinetobacter gerneri</name>
    <dbReference type="NCBI Taxonomy" id="202952"/>
    <lineage>
        <taxon>Bacteria</taxon>
        <taxon>Pseudomonadati</taxon>
        <taxon>Pseudomonadota</taxon>
        <taxon>Gammaproteobacteria</taxon>
        <taxon>Moraxellales</taxon>
        <taxon>Moraxellaceae</taxon>
        <taxon>Acinetobacter</taxon>
    </lineage>
</organism>
<feature type="compositionally biased region" description="Basic and acidic residues" evidence="1">
    <location>
        <begin position="279"/>
        <end position="290"/>
    </location>
</feature>
<dbReference type="AlphaFoldDB" id="A0AAW8JFH7"/>
<feature type="region of interest" description="Disordered" evidence="1">
    <location>
        <begin position="214"/>
        <end position="290"/>
    </location>
</feature>
<evidence type="ECO:0000256" key="1">
    <source>
        <dbReference type="SAM" id="MobiDB-lite"/>
    </source>
</evidence>
<evidence type="ECO:0000256" key="2">
    <source>
        <dbReference type="SAM" id="Phobius"/>
    </source>
</evidence>
<evidence type="ECO:0000313" key="3">
    <source>
        <dbReference type="EMBL" id="MDQ9070003.1"/>
    </source>
</evidence>